<keyword evidence="12" id="KW-1185">Reference proteome</keyword>
<dbReference type="InterPro" id="IPR046342">
    <property type="entry name" value="CBS_dom_sf"/>
</dbReference>
<comment type="function">
    <text evidence="9">Acts as a magnesium transporter.</text>
</comment>
<evidence type="ECO:0000256" key="7">
    <source>
        <dbReference type="ARBA" id="ARBA00023136"/>
    </source>
</evidence>
<dbReference type="Gene3D" id="1.10.357.20">
    <property type="entry name" value="SLC41 divalent cation transporters, integral membrane domain"/>
    <property type="match status" value="1"/>
</dbReference>
<evidence type="ECO:0000256" key="5">
    <source>
        <dbReference type="ARBA" id="ARBA00022842"/>
    </source>
</evidence>
<dbReference type="PANTHER" id="PTHR43773">
    <property type="entry name" value="MAGNESIUM TRANSPORTER MGTE"/>
    <property type="match status" value="1"/>
</dbReference>
<comment type="subunit">
    <text evidence="9">Homodimer.</text>
</comment>
<dbReference type="SUPFAM" id="SSF54631">
    <property type="entry name" value="CBS-domain pair"/>
    <property type="match status" value="1"/>
</dbReference>
<dbReference type="InterPro" id="IPR038076">
    <property type="entry name" value="MgtE_N_sf"/>
</dbReference>
<dbReference type="InterPro" id="IPR006669">
    <property type="entry name" value="MgtE_transporter"/>
</dbReference>
<dbReference type="OrthoDB" id="9790355at2"/>
<dbReference type="CDD" id="cd02205">
    <property type="entry name" value="CBS_pair_SF"/>
    <property type="match status" value="1"/>
</dbReference>
<dbReference type="CDD" id="cd04606">
    <property type="entry name" value="CBS_pair_Mg_transporter"/>
    <property type="match status" value="1"/>
</dbReference>
<keyword evidence="8" id="KW-0129">CBS domain</keyword>
<dbReference type="SUPFAM" id="SSF161093">
    <property type="entry name" value="MgtE membrane domain-like"/>
    <property type="match status" value="1"/>
</dbReference>
<dbReference type="Proteomes" id="UP000308489">
    <property type="component" value="Chromosome 1"/>
</dbReference>
<evidence type="ECO:0000313" key="12">
    <source>
        <dbReference type="Proteomes" id="UP000308489"/>
    </source>
</evidence>
<accession>A0A4V6KBN7</accession>
<evidence type="ECO:0000256" key="8">
    <source>
        <dbReference type="PROSITE-ProRule" id="PRU00703"/>
    </source>
</evidence>
<keyword evidence="9" id="KW-1003">Cell membrane</keyword>
<dbReference type="GO" id="GO:0046872">
    <property type="term" value="F:metal ion binding"/>
    <property type="evidence" value="ECO:0007669"/>
    <property type="project" value="UniProtKB-KW"/>
</dbReference>
<dbReference type="InterPro" id="IPR036739">
    <property type="entry name" value="SLC41_membr_dom_sf"/>
</dbReference>
<comment type="subcellular location">
    <subcellularLocation>
        <location evidence="9">Cell membrane</location>
        <topology evidence="9">Multi-pass membrane protein</topology>
    </subcellularLocation>
    <subcellularLocation>
        <location evidence="1">Membrane</location>
        <topology evidence="1">Multi-pass membrane protein</topology>
    </subcellularLocation>
</comment>
<feature type="transmembrane region" description="Helical" evidence="9">
    <location>
        <begin position="384"/>
        <end position="405"/>
    </location>
</feature>
<dbReference type="InterPro" id="IPR006667">
    <property type="entry name" value="SLC41_membr_dom"/>
</dbReference>
<dbReference type="RefSeq" id="WP_138209142.1">
    <property type="nucleotide sequence ID" value="NZ_CBCRUQ010000015.1"/>
</dbReference>
<feature type="transmembrane region" description="Helical" evidence="9">
    <location>
        <begin position="417"/>
        <end position="441"/>
    </location>
</feature>
<sequence length="443" mass="50033">MGKILELLKDKKLVQAKEELSHTNPVDIAQFLEELEKDELIIVFRILPKDIAADVFSYMSNNQRRHIVESITDNEISGIMNQSFIDDTVDFLEEMPASVVKRVLKNTDEEKRRLINQFLRYPENSAGSIMTIEYVDLKKEMTVGQAIKQIKHTALDKETINTCYVIDKNRKLEGILSIRKLILSDDEVKIKDIMCTEMIYTHTLEDQEEVAAVFKKYGFTSLPVVDNENRLVGIITIDDIVEIIEEENTEDFQKMAGMEPSEEEYLKTGVFSLAKHRIIWLLVLMISATFTGNIIKKFEDVLQSVVVLAAFIPMLMDTGGNAGSQSSTLIIRGLALGEIELKDVFQVLWKELRVSMIVGLVLSVLNFFRIYLLESMSIEISLTVSISLFFTVVLAKVVGGILPIVAKKFKLDPAIMASPLITTIVDAFALIVYFSMATMLLGI</sequence>
<feature type="domain" description="CBS" evidence="10">
    <location>
        <begin position="194"/>
        <end position="250"/>
    </location>
</feature>
<keyword evidence="4 9" id="KW-0812">Transmembrane</keyword>
<dbReference type="PANTHER" id="PTHR43773:SF1">
    <property type="entry name" value="MAGNESIUM TRANSPORTER MGTE"/>
    <property type="match status" value="1"/>
</dbReference>
<dbReference type="InterPro" id="IPR000644">
    <property type="entry name" value="CBS_dom"/>
</dbReference>
<dbReference type="GO" id="GO:0015095">
    <property type="term" value="F:magnesium ion transmembrane transporter activity"/>
    <property type="evidence" value="ECO:0007669"/>
    <property type="project" value="UniProtKB-UniRule"/>
</dbReference>
<evidence type="ECO:0000256" key="1">
    <source>
        <dbReference type="ARBA" id="ARBA00004141"/>
    </source>
</evidence>
<dbReference type="GO" id="GO:0005886">
    <property type="term" value="C:plasma membrane"/>
    <property type="evidence" value="ECO:0007669"/>
    <property type="project" value="UniProtKB-SubCell"/>
</dbReference>
<gene>
    <name evidence="11" type="primary">mgtE</name>
    <name evidence="11" type="ORF">NCTC503_00330</name>
</gene>
<dbReference type="Gene3D" id="1.25.60.10">
    <property type="entry name" value="MgtE N-terminal domain-like"/>
    <property type="match status" value="1"/>
</dbReference>
<dbReference type="KEGG" id="hhw:NCTC503_00330"/>
<evidence type="ECO:0000256" key="3">
    <source>
        <dbReference type="ARBA" id="ARBA00022448"/>
    </source>
</evidence>
<evidence type="ECO:0000256" key="4">
    <source>
        <dbReference type="ARBA" id="ARBA00022692"/>
    </source>
</evidence>
<proteinExistence type="inferred from homology"/>
<name>A0A4V6KBN7_HATHI</name>
<dbReference type="EMBL" id="LR590481">
    <property type="protein sequence ID" value="VTQ83307.1"/>
    <property type="molecule type" value="Genomic_DNA"/>
</dbReference>
<dbReference type="NCBIfam" id="TIGR00400">
    <property type="entry name" value="mgtE"/>
    <property type="match status" value="1"/>
</dbReference>
<evidence type="ECO:0000259" key="10">
    <source>
        <dbReference type="PROSITE" id="PS51371"/>
    </source>
</evidence>
<keyword evidence="5 9" id="KW-0460">Magnesium</keyword>
<dbReference type="AlphaFoldDB" id="A0A4V6KBN7"/>
<evidence type="ECO:0000256" key="9">
    <source>
        <dbReference type="RuleBase" id="RU362011"/>
    </source>
</evidence>
<dbReference type="Gene3D" id="3.10.580.10">
    <property type="entry name" value="CBS-domain"/>
    <property type="match status" value="1"/>
</dbReference>
<evidence type="ECO:0000256" key="2">
    <source>
        <dbReference type="ARBA" id="ARBA00009749"/>
    </source>
</evidence>
<keyword evidence="6 9" id="KW-1133">Transmembrane helix</keyword>
<comment type="similarity">
    <text evidence="2 9">Belongs to the SLC41A transporter family.</text>
</comment>
<dbReference type="SMART" id="SM00924">
    <property type="entry name" value="MgtE_N"/>
    <property type="match status" value="1"/>
</dbReference>
<dbReference type="Pfam" id="PF03448">
    <property type="entry name" value="MgtE_N"/>
    <property type="match status" value="1"/>
</dbReference>
<evidence type="ECO:0000313" key="11">
    <source>
        <dbReference type="EMBL" id="VTQ83307.1"/>
    </source>
</evidence>
<dbReference type="Pfam" id="PF01769">
    <property type="entry name" value="MgtE"/>
    <property type="match status" value="1"/>
</dbReference>
<feature type="transmembrane region" description="Helical" evidence="9">
    <location>
        <begin position="352"/>
        <end position="372"/>
    </location>
</feature>
<dbReference type="Pfam" id="PF00571">
    <property type="entry name" value="CBS"/>
    <property type="match status" value="2"/>
</dbReference>
<keyword evidence="7 9" id="KW-0472">Membrane</keyword>
<dbReference type="PROSITE" id="PS51371">
    <property type="entry name" value="CBS"/>
    <property type="match status" value="1"/>
</dbReference>
<reference evidence="11 12" key="1">
    <citation type="submission" date="2019-05" db="EMBL/GenBank/DDBJ databases">
        <authorList>
            <consortium name="Pathogen Informatics"/>
        </authorList>
    </citation>
    <scope>NUCLEOTIDE SEQUENCE [LARGE SCALE GENOMIC DNA]</scope>
    <source>
        <strain evidence="11 12">NCTC503</strain>
    </source>
</reference>
<dbReference type="SMART" id="SM00116">
    <property type="entry name" value="CBS"/>
    <property type="match status" value="1"/>
</dbReference>
<feature type="transmembrane region" description="Helical" evidence="9">
    <location>
        <begin position="301"/>
        <end position="322"/>
    </location>
</feature>
<keyword evidence="3 9" id="KW-0813">Transport</keyword>
<organism evidence="11 12">
    <name type="scientific">Hathewaya histolytica</name>
    <name type="common">Clostridium histolyticum</name>
    <dbReference type="NCBI Taxonomy" id="1498"/>
    <lineage>
        <taxon>Bacteria</taxon>
        <taxon>Bacillati</taxon>
        <taxon>Bacillota</taxon>
        <taxon>Clostridia</taxon>
        <taxon>Eubacteriales</taxon>
        <taxon>Clostridiaceae</taxon>
        <taxon>Hathewaya</taxon>
    </lineage>
</organism>
<dbReference type="SUPFAM" id="SSF158791">
    <property type="entry name" value="MgtE N-terminal domain-like"/>
    <property type="match status" value="1"/>
</dbReference>
<evidence type="ECO:0000256" key="6">
    <source>
        <dbReference type="ARBA" id="ARBA00022989"/>
    </source>
</evidence>
<dbReference type="InterPro" id="IPR006668">
    <property type="entry name" value="Mg_transptr_MgtE_intracell_dom"/>
</dbReference>
<keyword evidence="9" id="KW-0479">Metal-binding</keyword>
<protein>
    <recommendedName>
        <fullName evidence="9">Magnesium transporter MgtE</fullName>
    </recommendedName>
</protein>
<feature type="transmembrane region" description="Helical" evidence="9">
    <location>
        <begin position="278"/>
        <end position="295"/>
    </location>
</feature>